<keyword evidence="3" id="KW-1133">Transmembrane helix</keyword>
<dbReference type="AlphaFoldDB" id="C4JE67"/>
<dbReference type="PANTHER" id="PTHR17178:SF0">
    <property type="entry name" value="SERGLYCIN"/>
    <property type="match status" value="1"/>
</dbReference>
<dbReference type="eggNOG" id="ENOG502RXHJ">
    <property type="taxonomic scope" value="Eukaryota"/>
</dbReference>
<feature type="compositionally biased region" description="Polar residues" evidence="2">
    <location>
        <begin position="226"/>
        <end position="237"/>
    </location>
</feature>
<feature type="compositionally biased region" description="Polar residues" evidence="2">
    <location>
        <begin position="322"/>
        <end position="352"/>
    </location>
</feature>
<dbReference type="PROSITE" id="PS01186">
    <property type="entry name" value="EGF_2"/>
    <property type="match status" value="1"/>
</dbReference>
<dbReference type="OrthoDB" id="283575at2759"/>
<feature type="transmembrane region" description="Helical" evidence="3">
    <location>
        <begin position="526"/>
        <end position="551"/>
    </location>
</feature>
<dbReference type="OMA" id="TCSCICT"/>
<keyword evidence="6" id="KW-1185">Reference proteome</keyword>
<keyword evidence="3" id="KW-0472">Membrane</keyword>
<dbReference type="GeneID" id="8437289"/>
<sequence>MNDGQYEGASHGGKGSVRRAREMMKAGLPPNVYADVGRGRGPQAPTRLPARQPPPVPAAFSPDEQGVRGPNMAPSQMAPWPLPDDNTGVIEISRYPDDMAPPRPQRPPRPDPRNVPAPLDPSRMQEYTSNTAYNQPPGVMGYQYEDPRAYAQDLTPVSDQTMSPDSFSDPFSSPEFPPDRGYLQRNQYLGPPSARRGANSFYANNPNISPIQEEFPESSPRKPISYASSKVIPSSWGTAPLDGDFPTSSRESLGAHAADDDEGLVRQASVGKRGKPSLRTINKPQNSQTSETEGRRLRPEGRGEDIRFNNADVGAYAVGGMTPNTTDTRSPTGNQQRAFNQNRFSSDSASSEDTLDDLEKLPISKTQILGTLSEKELKELELLNHDNRVVSKSNRSRLDVKRPPPLDIDAVREAEARGSLTSLPDLIRRATKLASNLDRGRTASRLGMLDMLNSGGDANKGRGRNSGSISDILASFPPPGAIGTPTAGSRGSGAYENRANPNAALANTTTEQPTRPQRCCGLSRCAFILIIVVLFLLISSAVIIPVALIVLPREQNSDNPDRPTVSPASCEALHPCLNGGVSIGREPECGCVCVDGFRGPRCSVPGDSSCTIANINSDYQNATVGHALPRLFDQSQSNFSIPLNASRILGLFNQEDLSCTSENALVTFNGSNKRRRLLSYFSDTSDDDYRRYHSRNHVPIARRNDPSLPRETGTVPLNVQPNKPTTSSDGNQPLPAEVIDFARIAVLFIFERTGEFRSATNAHDAIQGLLKIASSDFDIATQMPMDWSYGGHSFALNFRNYTIQLQDGTIVGKTGRDDDKESTRKTSL</sequence>
<feature type="region of interest" description="Disordered" evidence="2">
    <location>
        <begin position="1"/>
        <end position="357"/>
    </location>
</feature>
<evidence type="ECO:0000259" key="4">
    <source>
        <dbReference type="PROSITE" id="PS50026"/>
    </source>
</evidence>
<name>C4JE67_UNCRE</name>
<feature type="compositionally biased region" description="Polar residues" evidence="2">
    <location>
        <begin position="279"/>
        <end position="290"/>
    </location>
</feature>
<dbReference type="KEGG" id="ure:UREG_00491"/>
<feature type="compositionally biased region" description="Basic and acidic residues" evidence="2">
    <location>
        <begin position="292"/>
        <end position="307"/>
    </location>
</feature>
<dbReference type="PROSITE" id="PS00022">
    <property type="entry name" value="EGF_1"/>
    <property type="match status" value="1"/>
</dbReference>
<comment type="caution">
    <text evidence="1">Lacks conserved residue(s) required for the propagation of feature annotation.</text>
</comment>
<evidence type="ECO:0000256" key="3">
    <source>
        <dbReference type="SAM" id="Phobius"/>
    </source>
</evidence>
<dbReference type="PANTHER" id="PTHR17178">
    <property type="entry name" value="SECRETORY GRANULE PROTEOGLYCAN CORE PROTEIN"/>
    <property type="match status" value="1"/>
</dbReference>
<dbReference type="InterPro" id="IPR000742">
    <property type="entry name" value="EGF"/>
</dbReference>
<evidence type="ECO:0000313" key="5">
    <source>
        <dbReference type="EMBL" id="EEP75645.1"/>
    </source>
</evidence>
<accession>C4JE67</accession>
<evidence type="ECO:0000256" key="1">
    <source>
        <dbReference type="PROSITE-ProRule" id="PRU00076"/>
    </source>
</evidence>
<organism evidence="5 6">
    <name type="scientific">Uncinocarpus reesii (strain UAMH 1704)</name>
    <dbReference type="NCBI Taxonomy" id="336963"/>
    <lineage>
        <taxon>Eukaryota</taxon>
        <taxon>Fungi</taxon>
        <taxon>Dikarya</taxon>
        <taxon>Ascomycota</taxon>
        <taxon>Pezizomycotina</taxon>
        <taxon>Eurotiomycetes</taxon>
        <taxon>Eurotiomycetidae</taxon>
        <taxon>Onygenales</taxon>
        <taxon>Onygenaceae</taxon>
        <taxon>Uncinocarpus</taxon>
    </lineage>
</organism>
<evidence type="ECO:0000313" key="6">
    <source>
        <dbReference type="Proteomes" id="UP000002058"/>
    </source>
</evidence>
<feature type="region of interest" description="Disordered" evidence="2">
    <location>
        <begin position="455"/>
        <end position="498"/>
    </location>
</feature>
<dbReference type="PROSITE" id="PS50026">
    <property type="entry name" value="EGF_3"/>
    <property type="match status" value="1"/>
</dbReference>
<feature type="compositionally biased region" description="Pro residues" evidence="2">
    <location>
        <begin position="99"/>
        <end position="119"/>
    </location>
</feature>
<protein>
    <recommendedName>
        <fullName evidence="4">EGF-like domain-containing protein</fullName>
    </recommendedName>
</protein>
<dbReference type="Proteomes" id="UP000002058">
    <property type="component" value="Unassembled WGS sequence"/>
</dbReference>
<feature type="region of interest" description="Disordered" evidence="2">
    <location>
        <begin position="700"/>
        <end position="734"/>
    </location>
</feature>
<feature type="compositionally biased region" description="Low complexity" evidence="2">
    <location>
        <begin position="163"/>
        <end position="174"/>
    </location>
</feature>
<evidence type="ECO:0000256" key="2">
    <source>
        <dbReference type="SAM" id="MobiDB-lite"/>
    </source>
</evidence>
<keyword evidence="1" id="KW-0245">EGF-like domain</keyword>
<feature type="compositionally biased region" description="Polar residues" evidence="2">
    <location>
        <begin position="125"/>
        <end position="134"/>
    </location>
</feature>
<dbReference type="RefSeq" id="XP_002540978.1">
    <property type="nucleotide sequence ID" value="XM_002540932.1"/>
</dbReference>
<gene>
    <name evidence="5" type="ORF">UREG_00491</name>
</gene>
<dbReference type="VEuPathDB" id="FungiDB:UREG_00491"/>
<feature type="domain" description="EGF-like" evidence="4">
    <location>
        <begin position="566"/>
        <end position="603"/>
    </location>
</feature>
<feature type="disulfide bond" evidence="1">
    <location>
        <begin position="593"/>
        <end position="602"/>
    </location>
</feature>
<dbReference type="InParanoid" id="C4JE67"/>
<feature type="compositionally biased region" description="Polar residues" evidence="2">
    <location>
        <begin position="201"/>
        <end position="210"/>
    </location>
</feature>
<dbReference type="EMBL" id="CH476615">
    <property type="protein sequence ID" value="EEP75645.1"/>
    <property type="molecule type" value="Genomic_DNA"/>
</dbReference>
<proteinExistence type="predicted"/>
<keyword evidence="3" id="KW-0812">Transmembrane</keyword>
<feature type="compositionally biased region" description="Polar residues" evidence="2">
    <location>
        <begin position="715"/>
        <end position="731"/>
    </location>
</feature>
<reference evidence="6" key="1">
    <citation type="journal article" date="2009" name="Genome Res.">
        <title>Comparative genomic analyses of the human fungal pathogens Coccidioides and their relatives.</title>
        <authorList>
            <person name="Sharpton T.J."/>
            <person name="Stajich J.E."/>
            <person name="Rounsley S.D."/>
            <person name="Gardner M.J."/>
            <person name="Wortman J.R."/>
            <person name="Jordar V.S."/>
            <person name="Maiti R."/>
            <person name="Kodira C.D."/>
            <person name="Neafsey D.E."/>
            <person name="Zeng Q."/>
            <person name="Hung C.-Y."/>
            <person name="McMahan C."/>
            <person name="Muszewska A."/>
            <person name="Grynberg M."/>
            <person name="Mandel M.A."/>
            <person name="Kellner E.M."/>
            <person name="Barker B.M."/>
            <person name="Galgiani J.N."/>
            <person name="Orbach M.J."/>
            <person name="Kirkland T.N."/>
            <person name="Cole G.T."/>
            <person name="Henn M.R."/>
            <person name="Birren B.W."/>
            <person name="Taylor J.W."/>
        </authorList>
    </citation>
    <scope>NUCLEOTIDE SEQUENCE [LARGE SCALE GENOMIC DNA]</scope>
    <source>
        <strain evidence="6">UAMH 1704</strain>
    </source>
</reference>
<dbReference type="HOGENOM" id="CLU_009769_1_0_1"/>
<keyword evidence="1" id="KW-1015">Disulfide bond</keyword>